<proteinExistence type="predicted"/>
<feature type="transmembrane region" description="Helical" evidence="1">
    <location>
        <begin position="131"/>
        <end position="152"/>
    </location>
</feature>
<organism evidence="2 3">
    <name type="scientific">Oikopleura dioica</name>
    <name type="common">Tunicate</name>
    <dbReference type="NCBI Taxonomy" id="34765"/>
    <lineage>
        <taxon>Eukaryota</taxon>
        <taxon>Metazoa</taxon>
        <taxon>Chordata</taxon>
        <taxon>Tunicata</taxon>
        <taxon>Appendicularia</taxon>
        <taxon>Copelata</taxon>
        <taxon>Oikopleuridae</taxon>
        <taxon>Oikopleura</taxon>
    </lineage>
</organism>
<keyword evidence="1" id="KW-0472">Membrane</keyword>
<name>A0ABN7TAE7_OIKDI</name>
<evidence type="ECO:0000313" key="3">
    <source>
        <dbReference type="Proteomes" id="UP001158576"/>
    </source>
</evidence>
<gene>
    <name evidence="2" type="ORF">OKIOD_LOCUS14530</name>
</gene>
<keyword evidence="1" id="KW-1133">Transmembrane helix</keyword>
<reference evidence="2 3" key="1">
    <citation type="submission" date="2021-04" db="EMBL/GenBank/DDBJ databases">
        <authorList>
            <person name="Bliznina A."/>
        </authorList>
    </citation>
    <scope>NUCLEOTIDE SEQUENCE [LARGE SCALE GENOMIC DNA]</scope>
</reference>
<accession>A0ABN7TAE7</accession>
<dbReference type="Proteomes" id="UP001158576">
    <property type="component" value="Chromosome 2"/>
</dbReference>
<keyword evidence="1" id="KW-0812">Transmembrane</keyword>
<feature type="transmembrane region" description="Helical" evidence="1">
    <location>
        <begin position="75"/>
        <end position="95"/>
    </location>
</feature>
<sequence>MDLISLKFLKKEQTTVESTTSDNTRSSIRRGPQDHDRLASQAQFSGDGNIDEMAIARLLTIGGEKEIHPYIRPGLCTIILGISVFILTPAVSTLLNKSIRSYCPEPESEFVDEECEYVSQKLRLGVKVLSYVGWSLFGLGLGMTILSACQLIRNSAEFRESIRNEYIESLKESNRYRLERASSTGVMVSSL</sequence>
<evidence type="ECO:0000256" key="1">
    <source>
        <dbReference type="SAM" id="Phobius"/>
    </source>
</evidence>
<dbReference type="EMBL" id="OU015567">
    <property type="protein sequence ID" value="CAG5111458.1"/>
    <property type="molecule type" value="Genomic_DNA"/>
</dbReference>
<keyword evidence="3" id="KW-1185">Reference proteome</keyword>
<protein>
    <submittedName>
        <fullName evidence="2">Oidioi.mRNA.OKI2018_I69.chr2.g5765.t1.cds</fullName>
    </submittedName>
</protein>
<evidence type="ECO:0000313" key="2">
    <source>
        <dbReference type="EMBL" id="CAG5111458.1"/>
    </source>
</evidence>